<keyword evidence="4" id="KW-0975">Bacterial flagellum</keyword>
<dbReference type="GO" id="GO:0005576">
    <property type="term" value="C:extracellular region"/>
    <property type="evidence" value="ECO:0007669"/>
    <property type="project" value="UniProtKB-SubCell"/>
</dbReference>
<dbReference type="AlphaFoldDB" id="A0A7Y9IZI0"/>
<evidence type="ECO:0000256" key="4">
    <source>
        <dbReference type="ARBA" id="ARBA00023143"/>
    </source>
</evidence>
<evidence type="ECO:0000259" key="5">
    <source>
        <dbReference type="Pfam" id="PF00669"/>
    </source>
</evidence>
<dbReference type="SUPFAM" id="SSF64518">
    <property type="entry name" value="Phase 1 flagellin"/>
    <property type="match status" value="1"/>
</dbReference>
<dbReference type="GO" id="GO:0071973">
    <property type="term" value="P:bacterial-type flagellum-dependent cell motility"/>
    <property type="evidence" value="ECO:0007669"/>
    <property type="project" value="InterPro"/>
</dbReference>
<dbReference type="InterPro" id="IPR013384">
    <property type="entry name" value="Flagell_FlgL"/>
</dbReference>
<proteinExistence type="inferred from homology"/>
<accession>A0A7Y9IZI0</accession>
<keyword evidence="7" id="KW-1185">Reference proteome</keyword>
<organism evidence="6 7">
    <name type="scientific">Pigmentiphaga litoralis</name>
    <dbReference type="NCBI Taxonomy" id="516702"/>
    <lineage>
        <taxon>Bacteria</taxon>
        <taxon>Pseudomonadati</taxon>
        <taxon>Pseudomonadota</taxon>
        <taxon>Betaproteobacteria</taxon>
        <taxon>Burkholderiales</taxon>
        <taxon>Alcaligenaceae</taxon>
        <taxon>Pigmentiphaga</taxon>
    </lineage>
</organism>
<comment type="subcellular location">
    <subcellularLocation>
        <location evidence="1">Bacterial flagellum</location>
    </subcellularLocation>
    <subcellularLocation>
        <location evidence="2">Secreted</location>
    </subcellularLocation>
</comment>
<dbReference type="GO" id="GO:0005198">
    <property type="term" value="F:structural molecule activity"/>
    <property type="evidence" value="ECO:0007669"/>
    <property type="project" value="InterPro"/>
</dbReference>
<dbReference type="Gene3D" id="1.20.1330.10">
    <property type="entry name" value="f41 fragment of flagellin, N-terminal domain"/>
    <property type="match status" value="1"/>
</dbReference>
<keyword evidence="6" id="KW-0966">Cell projection</keyword>
<feature type="domain" description="Flagellin N-terminal" evidence="5">
    <location>
        <begin position="4"/>
        <end position="139"/>
    </location>
</feature>
<dbReference type="InterPro" id="IPR001492">
    <property type="entry name" value="Flagellin"/>
</dbReference>
<name>A0A7Y9IZI0_9BURK</name>
<dbReference type="NCBIfam" id="TIGR02550">
    <property type="entry name" value="flagell_flgL"/>
    <property type="match status" value="1"/>
</dbReference>
<keyword evidence="6" id="KW-0969">Cilium</keyword>
<dbReference type="Pfam" id="PF00669">
    <property type="entry name" value="Flagellin_N"/>
    <property type="match status" value="1"/>
</dbReference>
<protein>
    <submittedName>
        <fullName evidence="6">Flagellar hook-associated protein 3 FlgL</fullName>
    </submittedName>
</protein>
<dbReference type="PANTHER" id="PTHR42792:SF1">
    <property type="entry name" value="FLAGELLAR HOOK-ASSOCIATED PROTEIN 3"/>
    <property type="match status" value="1"/>
</dbReference>
<sequence>MRISSAQLHEASVRAMTTQQASLVKVAQQVAEGRRVLTPADDPIASSREVALDASLRSSEQMQKNQADVKGQLEQAENYLGQGSTLLSAFKSSIVKAGSGVLSPSDRASVVADMTSLRDQMMSLANTQDESGNFVFAGFKRDSQPFSRTSEGVVYGGDSGIRQSQIGPNRFIDANFSGAYVFDTALTGKSGVVATAGDANMGGLLLTGSTINDKTIWGTEKALGPFNVAFGADGAYTVTDGDGEPYAAGTLTKGAATLDVAGVRLSFSGAPKAGDTLSVSSSTSQSIFDTMDQAIAALSMPESSQESARRGNALFALSANIDGGLDRMLEARTSLGSRLNEVEAALSADSARSDALTEEIARVTGADATSQVELATQLAQRKFSVEAAQLTYTKISQLSIFNYL</sequence>
<reference evidence="6 7" key="1">
    <citation type="submission" date="2020-07" db="EMBL/GenBank/DDBJ databases">
        <title>Genomic Encyclopedia of Type Strains, Phase IV (KMG-V): Genome sequencing to study the core and pangenomes of soil and plant-associated prokaryotes.</title>
        <authorList>
            <person name="Whitman W."/>
        </authorList>
    </citation>
    <scope>NUCLEOTIDE SEQUENCE [LARGE SCALE GENOMIC DNA]</scope>
    <source>
        <strain evidence="6 7">SAS40</strain>
    </source>
</reference>
<evidence type="ECO:0000256" key="3">
    <source>
        <dbReference type="ARBA" id="ARBA00005709"/>
    </source>
</evidence>
<gene>
    <name evidence="6" type="ORF">FHW18_005009</name>
</gene>
<comment type="caution">
    <text evidence="6">The sequence shown here is derived from an EMBL/GenBank/DDBJ whole genome shotgun (WGS) entry which is preliminary data.</text>
</comment>
<evidence type="ECO:0000313" key="6">
    <source>
        <dbReference type="EMBL" id="NYE85690.1"/>
    </source>
</evidence>
<dbReference type="PANTHER" id="PTHR42792">
    <property type="entry name" value="FLAGELLIN"/>
    <property type="match status" value="1"/>
</dbReference>
<keyword evidence="6" id="KW-0282">Flagellum</keyword>
<evidence type="ECO:0000256" key="2">
    <source>
        <dbReference type="ARBA" id="ARBA00004613"/>
    </source>
</evidence>
<dbReference type="InterPro" id="IPR001029">
    <property type="entry name" value="Flagellin_N"/>
</dbReference>
<evidence type="ECO:0000313" key="7">
    <source>
        <dbReference type="Proteomes" id="UP000542125"/>
    </source>
</evidence>
<evidence type="ECO:0000256" key="1">
    <source>
        <dbReference type="ARBA" id="ARBA00004365"/>
    </source>
</evidence>
<dbReference type="Proteomes" id="UP000542125">
    <property type="component" value="Unassembled WGS sequence"/>
</dbReference>
<dbReference type="EMBL" id="JACBYR010000003">
    <property type="protein sequence ID" value="NYE85690.1"/>
    <property type="molecule type" value="Genomic_DNA"/>
</dbReference>
<comment type="similarity">
    <text evidence="3">Belongs to the bacterial flagellin family.</text>
</comment>
<dbReference type="RefSeq" id="WP_179590010.1">
    <property type="nucleotide sequence ID" value="NZ_JACBYR010000003.1"/>
</dbReference>
<dbReference type="GO" id="GO:0009424">
    <property type="term" value="C:bacterial-type flagellum hook"/>
    <property type="evidence" value="ECO:0007669"/>
    <property type="project" value="InterPro"/>
</dbReference>